<dbReference type="RefSeq" id="WP_129025257.1">
    <property type="nucleotide sequence ID" value="NZ_SDHY01000001.1"/>
</dbReference>
<dbReference type="SUPFAM" id="SSF103473">
    <property type="entry name" value="MFS general substrate transporter"/>
    <property type="match status" value="1"/>
</dbReference>
<name>A0A4Q1C232_9BACT</name>
<feature type="transmembrane region" description="Helical" evidence="5">
    <location>
        <begin position="235"/>
        <end position="256"/>
    </location>
</feature>
<dbReference type="InterPro" id="IPR036259">
    <property type="entry name" value="MFS_trans_sf"/>
</dbReference>
<protein>
    <submittedName>
        <fullName evidence="7">MFS transporter</fullName>
    </submittedName>
</protein>
<keyword evidence="4 5" id="KW-0472">Membrane</keyword>
<evidence type="ECO:0000256" key="3">
    <source>
        <dbReference type="ARBA" id="ARBA00022989"/>
    </source>
</evidence>
<dbReference type="Pfam" id="PF07690">
    <property type="entry name" value="MFS_1"/>
    <property type="match status" value="1"/>
</dbReference>
<dbReference type="GO" id="GO:0022857">
    <property type="term" value="F:transmembrane transporter activity"/>
    <property type="evidence" value="ECO:0007669"/>
    <property type="project" value="InterPro"/>
</dbReference>
<dbReference type="OrthoDB" id="9809599at2"/>
<dbReference type="Gene3D" id="1.20.1250.20">
    <property type="entry name" value="MFS general substrate transporter like domains"/>
    <property type="match status" value="1"/>
</dbReference>
<feature type="transmembrane region" description="Helical" evidence="5">
    <location>
        <begin position="69"/>
        <end position="86"/>
    </location>
</feature>
<keyword evidence="2 5" id="KW-0812">Transmembrane</keyword>
<accession>A0A4Q1C232</accession>
<dbReference type="InterPro" id="IPR020846">
    <property type="entry name" value="MFS_dom"/>
</dbReference>
<feature type="transmembrane region" description="Helical" evidence="5">
    <location>
        <begin position="160"/>
        <end position="179"/>
    </location>
</feature>
<gene>
    <name evidence="7" type="ORF">ESB04_00765</name>
</gene>
<dbReference type="InterPro" id="IPR051788">
    <property type="entry name" value="MFS_Transporter"/>
</dbReference>
<evidence type="ECO:0000256" key="1">
    <source>
        <dbReference type="ARBA" id="ARBA00004141"/>
    </source>
</evidence>
<feature type="transmembrane region" description="Helical" evidence="5">
    <location>
        <begin position="41"/>
        <end position="62"/>
    </location>
</feature>
<comment type="subcellular location">
    <subcellularLocation>
        <location evidence="1">Membrane</location>
        <topology evidence="1">Multi-pass membrane protein</topology>
    </subcellularLocation>
</comment>
<keyword evidence="8" id="KW-1185">Reference proteome</keyword>
<evidence type="ECO:0000256" key="2">
    <source>
        <dbReference type="ARBA" id="ARBA00022692"/>
    </source>
</evidence>
<feature type="transmembrane region" description="Helical" evidence="5">
    <location>
        <begin position="200"/>
        <end position="223"/>
    </location>
</feature>
<feature type="transmembrane region" description="Helical" evidence="5">
    <location>
        <begin position="323"/>
        <end position="347"/>
    </location>
</feature>
<proteinExistence type="predicted"/>
<feature type="domain" description="Major facilitator superfamily (MFS) profile" evidence="6">
    <location>
        <begin position="4"/>
        <end position="378"/>
    </location>
</feature>
<dbReference type="PANTHER" id="PTHR23514">
    <property type="entry name" value="BYPASS OF STOP CODON PROTEIN 6"/>
    <property type="match status" value="1"/>
</dbReference>
<reference evidence="7 8" key="1">
    <citation type="submission" date="2019-01" db="EMBL/GenBank/DDBJ databases">
        <title>Cytophagaceae bacterium strain CAR-16.</title>
        <authorList>
            <person name="Chen W.-M."/>
        </authorList>
    </citation>
    <scope>NUCLEOTIDE SEQUENCE [LARGE SCALE GENOMIC DNA]</scope>
    <source>
        <strain evidence="7 8">CAR-16</strain>
    </source>
</reference>
<evidence type="ECO:0000313" key="7">
    <source>
        <dbReference type="EMBL" id="RXK52216.1"/>
    </source>
</evidence>
<evidence type="ECO:0000256" key="4">
    <source>
        <dbReference type="ARBA" id="ARBA00023136"/>
    </source>
</evidence>
<organism evidence="7 8">
    <name type="scientific">Aquirufa rosea</name>
    <dbReference type="NCBI Taxonomy" id="2509241"/>
    <lineage>
        <taxon>Bacteria</taxon>
        <taxon>Pseudomonadati</taxon>
        <taxon>Bacteroidota</taxon>
        <taxon>Cytophagia</taxon>
        <taxon>Cytophagales</taxon>
        <taxon>Flectobacillaceae</taxon>
        <taxon>Aquirufa</taxon>
    </lineage>
</organism>
<dbReference type="CDD" id="cd17393">
    <property type="entry name" value="MFS_MosC_like"/>
    <property type="match status" value="1"/>
</dbReference>
<feature type="transmembrane region" description="Helical" evidence="5">
    <location>
        <begin position="291"/>
        <end position="311"/>
    </location>
</feature>
<dbReference type="Proteomes" id="UP000289455">
    <property type="component" value="Unassembled WGS sequence"/>
</dbReference>
<dbReference type="PROSITE" id="PS50850">
    <property type="entry name" value="MFS"/>
    <property type="match status" value="1"/>
</dbReference>
<evidence type="ECO:0000256" key="5">
    <source>
        <dbReference type="SAM" id="Phobius"/>
    </source>
</evidence>
<feature type="transmembrane region" description="Helical" evidence="5">
    <location>
        <begin position="268"/>
        <end position="285"/>
    </location>
</feature>
<sequence length="378" mass="40890">MLPARLAISVLFLLCGLNFATWATRIPDFKDFLVLSDAELGSILMGLPIGSMVSLPIAGWLIAKYNSKIICLLAIILYVFIIPALTYISSSVFLFIGLFGFGMAGDILNIAMNTQVVSLEKLTEKKLMSSFHALFSIGLMLGALSGGYLVKADISLKQHFYLIAFVNFISIFTIYRHLLKDVTSAEEEDEATKPKFKLNNYLLILSLIAFCGMLCEGAMADWISLYFKSLPSLEGLPFTIGFSAFAFSMVIGRLVGDEAAKRISIRNILLINGILIAIGMSITIYSAQVYISTLGCFITGLGISTIVPMIYSQAGNSKETSPAMAIAAVSTIAYIGFMLGPVVIGFISEYFGLSNALVLLIILGALASLISKFALSKE</sequence>
<comment type="caution">
    <text evidence="7">The sequence shown here is derived from an EMBL/GenBank/DDBJ whole genome shotgun (WGS) entry which is preliminary data.</text>
</comment>
<dbReference type="GO" id="GO:0016020">
    <property type="term" value="C:membrane"/>
    <property type="evidence" value="ECO:0007669"/>
    <property type="project" value="UniProtKB-SubCell"/>
</dbReference>
<dbReference type="PANTHER" id="PTHR23514:SF13">
    <property type="entry name" value="INNER MEMBRANE PROTEIN YBJJ"/>
    <property type="match status" value="1"/>
</dbReference>
<evidence type="ECO:0000313" key="8">
    <source>
        <dbReference type="Proteomes" id="UP000289455"/>
    </source>
</evidence>
<keyword evidence="3 5" id="KW-1133">Transmembrane helix</keyword>
<feature type="transmembrane region" description="Helical" evidence="5">
    <location>
        <begin position="131"/>
        <end position="148"/>
    </location>
</feature>
<feature type="transmembrane region" description="Helical" evidence="5">
    <location>
        <begin position="92"/>
        <end position="111"/>
    </location>
</feature>
<dbReference type="InterPro" id="IPR011701">
    <property type="entry name" value="MFS"/>
</dbReference>
<dbReference type="EMBL" id="SDHY01000001">
    <property type="protein sequence ID" value="RXK52216.1"/>
    <property type="molecule type" value="Genomic_DNA"/>
</dbReference>
<feature type="transmembrane region" description="Helical" evidence="5">
    <location>
        <begin position="353"/>
        <end position="375"/>
    </location>
</feature>
<dbReference type="AlphaFoldDB" id="A0A4Q1C232"/>
<evidence type="ECO:0000259" key="6">
    <source>
        <dbReference type="PROSITE" id="PS50850"/>
    </source>
</evidence>